<evidence type="ECO:0000256" key="2">
    <source>
        <dbReference type="ARBA" id="ARBA00005165"/>
    </source>
</evidence>
<dbReference type="InterPro" id="IPR036206">
    <property type="entry name" value="ThiamineP_synth_sf"/>
</dbReference>
<dbReference type="GO" id="GO:0046872">
    <property type="term" value="F:metal ion binding"/>
    <property type="evidence" value="ECO:0007669"/>
    <property type="project" value="UniProtKB-KW"/>
</dbReference>
<dbReference type="PANTHER" id="PTHR20857:SF15">
    <property type="entry name" value="THIAMINE-PHOSPHATE SYNTHASE"/>
    <property type="match status" value="1"/>
</dbReference>
<dbReference type="InterPro" id="IPR013785">
    <property type="entry name" value="Aldolase_TIM"/>
</dbReference>
<dbReference type="SUPFAM" id="SSF51391">
    <property type="entry name" value="Thiamin phosphate synthase"/>
    <property type="match status" value="1"/>
</dbReference>
<dbReference type="GO" id="GO:0005737">
    <property type="term" value="C:cytoplasm"/>
    <property type="evidence" value="ECO:0007669"/>
    <property type="project" value="TreeGrafter"/>
</dbReference>
<keyword evidence="5" id="KW-0479">Metal-binding</keyword>
<comment type="cofactor">
    <cofactor evidence="1">
        <name>Mg(2+)</name>
        <dbReference type="ChEBI" id="CHEBI:18420"/>
    </cofactor>
</comment>
<dbReference type="Pfam" id="PF02581">
    <property type="entry name" value="TMP-TENI"/>
    <property type="match status" value="1"/>
</dbReference>
<comment type="caution">
    <text evidence="12">The sequence shown here is derived from an EMBL/GenBank/DDBJ whole genome shotgun (WGS) entry which is preliminary data.</text>
</comment>
<evidence type="ECO:0000256" key="9">
    <source>
        <dbReference type="ARBA" id="ARBA00047851"/>
    </source>
</evidence>
<comment type="catalytic activity">
    <reaction evidence="9">
        <text>2-(2-carboxy-4-methylthiazol-5-yl)ethyl phosphate + 4-amino-2-methyl-5-(diphosphooxymethyl)pyrimidine + 2 H(+) = thiamine phosphate + CO2 + diphosphate</text>
        <dbReference type="Rhea" id="RHEA:47848"/>
        <dbReference type="ChEBI" id="CHEBI:15378"/>
        <dbReference type="ChEBI" id="CHEBI:16526"/>
        <dbReference type="ChEBI" id="CHEBI:33019"/>
        <dbReference type="ChEBI" id="CHEBI:37575"/>
        <dbReference type="ChEBI" id="CHEBI:57841"/>
        <dbReference type="ChEBI" id="CHEBI:62890"/>
        <dbReference type="EC" id="2.5.1.3"/>
    </reaction>
</comment>
<dbReference type="PANTHER" id="PTHR20857">
    <property type="entry name" value="THIAMINE-PHOSPHATE PYROPHOSPHORYLASE"/>
    <property type="match status" value="1"/>
</dbReference>
<evidence type="ECO:0000256" key="5">
    <source>
        <dbReference type="ARBA" id="ARBA00022723"/>
    </source>
</evidence>
<dbReference type="EC" id="2.5.1.3" evidence="3"/>
<sequence>MINDNIEVALRCGANGVHVGQSDIVNKDVRALIGPDKILGISANTVEAAKRAQESGADYIGVGAVFGTATKKDAQAISVERLQEICAAVSIPVVAIGGISEKNILQLAGSGIDGVAVISAIFAKPDVAAATRELRKLSEKVVNS</sequence>
<dbReference type="UniPathway" id="UPA00060">
    <property type="reaction ID" value="UER00141"/>
</dbReference>
<protein>
    <recommendedName>
        <fullName evidence="3">thiamine phosphate synthase</fullName>
        <ecNumber evidence="3">2.5.1.3</ecNumber>
    </recommendedName>
</protein>
<keyword evidence="4 12" id="KW-0808">Transferase</keyword>
<evidence type="ECO:0000256" key="3">
    <source>
        <dbReference type="ARBA" id="ARBA00012830"/>
    </source>
</evidence>
<dbReference type="CDD" id="cd00564">
    <property type="entry name" value="TMP_TenI"/>
    <property type="match status" value="1"/>
</dbReference>
<evidence type="ECO:0000256" key="10">
    <source>
        <dbReference type="ARBA" id="ARBA00047883"/>
    </source>
</evidence>
<evidence type="ECO:0000256" key="6">
    <source>
        <dbReference type="ARBA" id="ARBA00022842"/>
    </source>
</evidence>
<name>A0A645ET37_9ZZZZ</name>
<dbReference type="NCBIfam" id="TIGR00693">
    <property type="entry name" value="thiE"/>
    <property type="match status" value="1"/>
</dbReference>
<comment type="catalytic activity">
    <reaction evidence="10">
        <text>2-[(2R,5Z)-2-carboxy-4-methylthiazol-5(2H)-ylidene]ethyl phosphate + 4-amino-2-methyl-5-(diphosphooxymethyl)pyrimidine + 2 H(+) = thiamine phosphate + CO2 + diphosphate</text>
        <dbReference type="Rhea" id="RHEA:47844"/>
        <dbReference type="ChEBI" id="CHEBI:15378"/>
        <dbReference type="ChEBI" id="CHEBI:16526"/>
        <dbReference type="ChEBI" id="CHEBI:33019"/>
        <dbReference type="ChEBI" id="CHEBI:37575"/>
        <dbReference type="ChEBI" id="CHEBI:57841"/>
        <dbReference type="ChEBI" id="CHEBI:62899"/>
        <dbReference type="EC" id="2.5.1.3"/>
    </reaction>
</comment>
<dbReference type="Gene3D" id="3.20.20.70">
    <property type="entry name" value="Aldolase class I"/>
    <property type="match status" value="1"/>
</dbReference>
<comment type="pathway">
    <text evidence="2">Cofactor biosynthesis; thiamine diphosphate biosynthesis; thiamine phosphate from 4-amino-2-methyl-5-diphosphomethylpyrimidine and 4-methyl-5-(2-phosphoethyl)-thiazole: step 1/1.</text>
</comment>
<evidence type="ECO:0000313" key="12">
    <source>
        <dbReference type="EMBL" id="MPN04580.1"/>
    </source>
</evidence>
<reference evidence="12" key="1">
    <citation type="submission" date="2019-08" db="EMBL/GenBank/DDBJ databases">
        <authorList>
            <person name="Kucharzyk K."/>
            <person name="Murdoch R.W."/>
            <person name="Higgins S."/>
            <person name="Loffler F."/>
        </authorList>
    </citation>
    <scope>NUCLEOTIDE SEQUENCE</scope>
</reference>
<organism evidence="12">
    <name type="scientific">bioreactor metagenome</name>
    <dbReference type="NCBI Taxonomy" id="1076179"/>
    <lineage>
        <taxon>unclassified sequences</taxon>
        <taxon>metagenomes</taxon>
        <taxon>ecological metagenomes</taxon>
    </lineage>
</organism>
<evidence type="ECO:0000256" key="1">
    <source>
        <dbReference type="ARBA" id="ARBA00001946"/>
    </source>
</evidence>
<dbReference type="GO" id="GO:0009228">
    <property type="term" value="P:thiamine biosynthetic process"/>
    <property type="evidence" value="ECO:0007669"/>
    <property type="project" value="UniProtKB-KW"/>
</dbReference>
<feature type="domain" description="Thiamine phosphate synthase/TenI" evidence="11">
    <location>
        <begin position="1"/>
        <end position="121"/>
    </location>
</feature>
<dbReference type="GO" id="GO:0009229">
    <property type="term" value="P:thiamine diphosphate biosynthetic process"/>
    <property type="evidence" value="ECO:0007669"/>
    <property type="project" value="UniProtKB-UniPathway"/>
</dbReference>
<evidence type="ECO:0000256" key="4">
    <source>
        <dbReference type="ARBA" id="ARBA00022679"/>
    </source>
</evidence>
<evidence type="ECO:0000259" key="11">
    <source>
        <dbReference type="Pfam" id="PF02581"/>
    </source>
</evidence>
<dbReference type="EMBL" id="VSSQ01050494">
    <property type="protein sequence ID" value="MPN04580.1"/>
    <property type="molecule type" value="Genomic_DNA"/>
</dbReference>
<evidence type="ECO:0000256" key="7">
    <source>
        <dbReference type="ARBA" id="ARBA00022977"/>
    </source>
</evidence>
<dbReference type="GO" id="GO:0004789">
    <property type="term" value="F:thiamine-phosphate diphosphorylase activity"/>
    <property type="evidence" value="ECO:0007669"/>
    <property type="project" value="UniProtKB-EC"/>
</dbReference>
<proteinExistence type="predicted"/>
<evidence type="ECO:0000256" key="8">
    <source>
        <dbReference type="ARBA" id="ARBA00047334"/>
    </source>
</evidence>
<accession>A0A645ET37</accession>
<comment type="catalytic activity">
    <reaction evidence="8">
        <text>4-methyl-5-(2-phosphooxyethyl)-thiazole + 4-amino-2-methyl-5-(diphosphooxymethyl)pyrimidine + H(+) = thiamine phosphate + diphosphate</text>
        <dbReference type="Rhea" id="RHEA:22328"/>
        <dbReference type="ChEBI" id="CHEBI:15378"/>
        <dbReference type="ChEBI" id="CHEBI:33019"/>
        <dbReference type="ChEBI" id="CHEBI:37575"/>
        <dbReference type="ChEBI" id="CHEBI:57841"/>
        <dbReference type="ChEBI" id="CHEBI:58296"/>
        <dbReference type="EC" id="2.5.1.3"/>
    </reaction>
</comment>
<dbReference type="InterPro" id="IPR034291">
    <property type="entry name" value="TMP_synthase"/>
</dbReference>
<keyword evidence="6" id="KW-0460">Magnesium</keyword>
<keyword evidence="7" id="KW-0784">Thiamine biosynthesis</keyword>
<gene>
    <name evidence="12" type="primary">thiE_35</name>
    <name evidence="12" type="ORF">SDC9_151821</name>
</gene>
<dbReference type="AlphaFoldDB" id="A0A645ET37"/>
<dbReference type="InterPro" id="IPR022998">
    <property type="entry name" value="ThiamineP_synth_TenI"/>
</dbReference>